<gene>
    <name evidence="1" type="ORF">IBJ83_05895</name>
</gene>
<dbReference type="Proteomes" id="UP000823123">
    <property type="component" value="Unassembled WGS sequence"/>
</dbReference>
<dbReference type="EMBL" id="JACVDA010000015">
    <property type="protein sequence ID" value="MBK1468847.1"/>
    <property type="molecule type" value="Genomic_DNA"/>
</dbReference>
<evidence type="ECO:0000313" key="1">
    <source>
        <dbReference type="EMBL" id="MBK1468847.1"/>
    </source>
</evidence>
<sequence>MTLICRSTIYVKNRISCIIKTANKLTRKELSFEDITEYNINKEVKYYTEKSTEFAIECIIEI</sequence>
<reference evidence="1 2" key="1">
    <citation type="submission" date="2020-09" db="EMBL/GenBank/DDBJ databases">
        <title>Parvimonas S3374 sp. nov.</title>
        <authorList>
            <person name="Buhl M."/>
        </authorList>
    </citation>
    <scope>NUCLEOTIDE SEQUENCE [LARGE SCALE GENOMIC DNA]</scope>
    <source>
        <strain evidence="1 2">S3374</strain>
    </source>
</reference>
<accession>A0ABS1C9R6</accession>
<organism evidence="1 2">
    <name type="scientific">Parvimonas parva</name>
    <dbReference type="NCBI Taxonomy" id="2769485"/>
    <lineage>
        <taxon>Bacteria</taxon>
        <taxon>Bacillati</taxon>
        <taxon>Bacillota</taxon>
        <taxon>Tissierellia</taxon>
        <taxon>Tissierellales</taxon>
        <taxon>Peptoniphilaceae</taxon>
        <taxon>Parvimonas</taxon>
    </lineage>
</organism>
<keyword evidence="2" id="KW-1185">Reference proteome</keyword>
<proteinExistence type="predicted"/>
<comment type="caution">
    <text evidence="1">The sequence shown here is derived from an EMBL/GenBank/DDBJ whole genome shotgun (WGS) entry which is preliminary data.</text>
</comment>
<evidence type="ECO:0000313" key="2">
    <source>
        <dbReference type="Proteomes" id="UP000823123"/>
    </source>
</evidence>
<protein>
    <submittedName>
        <fullName evidence="1">Uncharacterized protein</fullName>
    </submittedName>
</protein>
<name>A0ABS1C9R6_9FIRM</name>